<evidence type="ECO:0000313" key="2">
    <source>
        <dbReference type="Proteomes" id="UP000194127"/>
    </source>
</evidence>
<reference evidence="1 2" key="1">
    <citation type="submission" date="2017-04" db="EMBL/GenBank/DDBJ databases">
        <title>Genome Sequence of the Model Brown-Rot Fungus Postia placenta SB12.</title>
        <authorList>
            <consortium name="DOE Joint Genome Institute"/>
            <person name="Gaskell J."/>
            <person name="Kersten P."/>
            <person name="Larrondo L.F."/>
            <person name="Canessa P."/>
            <person name="Martinez D."/>
            <person name="Hibbett D."/>
            <person name="Schmoll M."/>
            <person name="Kubicek C.P."/>
            <person name="Martinez A.T."/>
            <person name="Yadav J."/>
            <person name="Master E."/>
            <person name="Magnuson J.K."/>
            <person name="James T."/>
            <person name="Yaver D."/>
            <person name="Berka R."/>
            <person name="Labutti K."/>
            <person name="Lipzen A."/>
            <person name="Aerts A."/>
            <person name="Barry K."/>
            <person name="Henrissat B."/>
            <person name="Blanchette R."/>
            <person name="Grigoriev I."/>
            <person name="Cullen D."/>
        </authorList>
    </citation>
    <scope>NUCLEOTIDE SEQUENCE [LARGE SCALE GENOMIC DNA]</scope>
    <source>
        <strain evidence="1 2">MAD-698-R-SB12</strain>
    </source>
</reference>
<dbReference type="EMBL" id="KZ110609">
    <property type="protein sequence ID" value="OSX57064.1"/>
    <property type="molecule type" value="Genomic_DNA"/>
</dbReference>
<protein>
    <recommendedName>
        <fullName evidence="3">F-box domain-containing protein</fullName>
    </recommendedName>
</protein>
<organism evidence="1 2">
    <name type="scientific">Postia placenta MAD-698-R-SB12</name>
    <dbReference type="NCBI Taxonomy" id="670580"/>
    <lineage>
        <taxon>Eukaryota</taxon>
        <taxon>Fungi</taxon>
        <taxon>Dikarya</taxon>
        <taxon>Basidiomycota</taxon>
        <taxon>Agaricomycotina</taxon>
        <taxon>Agaricomycetes</taxon>
        <taxon>Polyporales</taxon>
        <taxon>Adustoporiaceae</taxon>
        <taxon>Rhodonia</taxon>
    </lineage>
</organism>
<dbReference type="AlphaFoldDB" id="A0A1X6MKZ0"/>
<proteinExistence type="predicted"/>
<evidence type="ECO:0000313" key="1">
    <source>
        <dbReference type="EMBL" id="OSX57064.1"/>
    </source>
</evidence>
<name>A0A1X6MKZ0_9APHY</name>
<evidence type="ECO:0008006" key="3">
    <source>
        <dbReference type="Google" id="ProtNLM"/>
    </source>
</evidence>
<sequence>MPLLRLLSPYLCGFSVSSTTIGSTATVSHITHVPAARSEAVHQKTLPQLPIEIWHLFIDYLYSWGCSDDLKACSLVCRTWASRSRFLLARNLRLSGHTTMMQLVRKMQSGLHGCTPFQVEFIRLGDPNAETLLHLMSFAATFGGHFVGLTHLELNGVWPELMHPDLYIHLSSFSSVTRLDLRTVTLPNVSTFGRLVGALPNLVHLTCRQTTITQRIGDDDYGVHPTKFALFRMRPLRLSHFEFDLGFWNWRIITFMIRAGWNIGLRDVRLMISGHFFKSNIPCLVPFLAGIGSSLRTLSLVVLDVPSRNVISDIDLSTNTRLETLAIRSHILLKGDEDMEYYWMEHLLSQVKSQAIREVVISVDSDQDDDPAFGREESGRWLRAFEGDIDMAAPTSSALRCVAIEAALMLPQFERLERIVIEYRFGLEFEADIGITEARWSNLMRIRFPRLHERGILQRLPKRMIVDFLLKLKSAVQKYIQKVTGRRSRENTEMVRRNAPIDSNVALQGALGSESHSPMKAVRLPPEIWDLIIDLLYLWELFDALIACTLCMQAILRQKSAMDRQSHACTTSRRHYSTITGHNTGPPLCAVTELIVYGKWQAGGLHMDFFNHIHSFSTITRLVLPMTEFPNVTTFGRFICALPNLTGLRCVPVCDTHRRNDDDHDADTIADPLRFKTRSLSLTHFDCATDVHSDIIGFLTTTGWNSGLHNIKLQFDTRYRSSKSKSITPVFSSFFKGMGRSLQKLTFCVWGLNPLPRALIDDIRLPIHRRLETLEIHFEYLVPLSLFDKDYYWLPHLLSQVSSETIRHVHLVIDRRCGEVSGHNGDRRSSKVRPKMRHRNHAGLTHPVVLSMLYDHCRMIEDELSFPPYATLQRVTIEYRFRFEDELCTLGQAQWSEAVQFRFPRLLQRGLFCHGIAEGWLCRTPVTVTLGGCAYQGTRVGNLRSLDLPAYPHAL</sequence>
<dbReference type="OrthoDB" id="2745898at2759"/>
<accession>A0A1X6MKZ0</accession>
<dbReference type="Proteomes" id="UP000194127">
    <property type="component" value="Unassembled WGS sequence"/>
</dbReference>
<gene>
    <name evidence="1" type="ORF">POSPLADRAFT_1157503</name>
</gene>
<keyword evidence="2" id="KW-1185">Reference proteome</keyword>
<dbReference type="RefSeq" id="XP_024333858.1">
    <property type="nucleotide sequence ID" value="XM_024487195.1"/>
</dbReference>
<dbReference type="GeneID" id="36332144"/>